<feature type="compositionally biased region" description="Pro residues" evidence="1">
    <location>
        <begin position="151"/>
        <end position="175"/>
    </location>
</feature>
<accession>I1CZR5</accession>
<keyword evidence="4" id="KW-1185">Reference proteome</keyword>
<gene>
    <name evidence="3" type="ORF">SacglDRAFT_01258</name>
</gene>
<dbReference type="OrthoDB" id="3557368at2"/>
<feature type="region of interest" description="Disordered" evidence="1">
    <location>
        <begin position="1"/>
        <end position="24"/>
    </location>
</feature>
<dbReference type="Proteomes" id="UP000005087">
    <property type="component" value="Chromosome"/>
</dbReference>
<reference evidence="3 4" key="1">
    <citation type="submission" date="2011-09" db="EMBL/GenBank/DDBJ databases">
        <authorList>
            <consortium name="US DOE Joint Genome Institute (JGI-PGF)"/>
            <person name="Lucas S."/>
            <person name="Han J."/>
            <person name="Lapidus A."/>
            <person name="Cheng J.-F."/>
            <person name="Goodwin L."/>
            <person name="Pitluck S."/>
            <person name="Peters L."/>
            <person name="Land M.L."/>
            <person name="Hauser L."/>
            <person name="Brambilla E."/>
            <person name="Klenk H.-P."/>
            <person name="Woyke T.J."/>
        </authorList>
    </citation>
    <scope>NUCLEOTIDE SEQUENCE [LARGE SCALE GENOMIC DNA]</scope>
    <source>
        <strain evidence="3 4">K62</strain>
    </source>
</reference>
<dbReference type="AlphaFoldDB" id="I1CZR5"/>
<name>I1CZR5_9PSEU</name>
<feature type="transmembrane region" description="Helical" evidence="2">
    <location>
        <begin position="29"/>
        <end position="50"/>
    </location>
</feature>
<feature type="compositionally biased region" description="Acidic residues" evidence="1">
    <location>
        <begin position="122"/>
        <end position="134"/>
    </location>
</feature>
<keyword evidence="2" id="KW-1133">Transmembrane helix</keyword>
<evidence type="ECO:0000256" key="1">
    <source>
        <dbReference type="SAM" id="MobiDB-lite"/>
    </source>
</evidence>
<feature type="compositionally biased region" description="Acidic residues" evidence="1">
    <location>
        <begin position="177"/>
        <end position="189"/>
    </location>
</feature>
<evidence type="ECO:0000313" key="3">
    <source>
        <dbReference type="EMBL" id="EIE98189.1"/>
    </source>
</evidence>
<keyword evidence="2" id="KW-0812">Transmembrane</keyword>
<dbReference type="HOGENOM" id="CLU_1377275_0_0_11"/>
<dbReference type="RefSeq" id="WP_005462692.1">
    <property type="nucleotide sequence ID" value="NZ_CM001484.1"/>
</dbReference>
<sequence length="198" mass="21137">MDNDVSVARLSDDDWNDRTPPGPRSRMRVLAVMGAVVVGCVVAAVAVNLAPDDVTQHADDQGERIVVIDPDRTELYPTTVRTVPTTSGDGQVVVTEVTGLSEDGDTAPDAPWDAPEPGGVDDSPEAPSDDDGGDTDVPPPPDEDHEDSDTPTPPAPSDTPEPPHPTTPSAPPTTTPPEEDEEEEEEEECTPWWWIACW</sequence>
<reference evidence="4" key="2">
    <citation type="submission" date="2012-01" db="EMBL/GenBank/DDBJ databases">
        <title>Noncontiguous Finished sequence of chromosome of Saccharomonospora glauca K62.</title>
        <authorList>
            <consortium name="US DOE Joint Genome Institute"/>
            <person name="Lucas S."/>
            <person name="Han J."/>
            <person name="Lapidus A."/>
            <person name="Cheng J.-F."/>
            <person name="Goodwin L."/>
            <person name="Pitluck S."/>
            <person name="Peters L."/>
            <person name="Mikhailova N."/>
            <person name="Held B."/>
            <person name="Detter J.C."/>
            <person name="Han C."/>
            <person name="Tapia R."/>
            <person name="Land M."/>
            <person name="Hauser L."/>
            <person name="Kyrpides N."/>
            <person name="Ivanova N."/>
            <person name="Pagani I."/>
            <person name="Brambilla E.-M."/>
            <person name="Klenk H.-P."/>
            <person name="Woyke T."/>
        </authorList>
    </citation>
    <scope>NUCLEOTIDE SEQUENCE [LARGE SCALE GENOMIC DNA]</scope>
    <source>
        <strain evidence="4">K62</strain>
    </source>
</reference>
<proteinExistence type="predicted"/>
<evidence type="ECO:0000313" key="4">
    <source>
        <dbReference type="Proteomes" id="UP000005087"/>
    </source>
</evidence>
<organism evidence="3 4">
    <name type="scientific">Saccharomonospora glauca K62</name>
    <dbReference type="NCBI Taxonomy" id="928724"/>
    <lineage>
        <taxon>Bacteria</taxon>
        <taxon>Bacillati</taxon>
        <taxon>Actinomycetota</taxon>
        <taxon>Actinomycetes</taxon>
        <taxon>Pseudonocardiales</taxon>
        <taxon>Pseudonocardiaceae</taxon>
        <taxon>Saccharomonospora</taxon>
    </lineage>
</organism>
<feature type="region of interest" description="Disordered" evidence="1">
    <location>
        <begin position="99"/>
        <end position="194"/>
    </location>
</feature>
<keyword evidence="2" id="KW-0472">Membrane</keyword>
<protein>
    <submittedName>
        <fullName evidence="3">Uncharacterized protein</fullName>
    </submittedName>
</protein>
<dbReference type="EMBL" id="CM001484">
    <property type="protein sequence ID" value="EIE98189.1"/>
    <property type="molecule type" value="Genomic_DNA"/>
</dbReference>
<evidence type="ECO:0000256" key="2">
    <source>
        <dbReference type="SAM" id="Phobius"/>
    </source>
</evidence>